<keyword evidence="4" id="KW-0472">Membrane</keyword>
<dbReference type="InterPro" id="IPR012944">
    <property type="entry name" value="SusD_RagB_dom"/>
</dbReference>
<name>A0A3S1DSC7_9BACT</name>
<feature type="domain" description="RagB/SusD" evidence="6">
    <location>
        <begin position="374"/>
        <end position="450"/>
    </location>
</feature>
<evidence type="ECO:0000256" key="4">
    <source>
        <dbReference type="ARBA" id="ARBA00023136"/>
    </source>
</evidence>
<comment type="similarity">
    <text evidence="2">Belongs to the SusD family.</text>
</comment>
<dbReference type="InterPro" id="IPR011990">
    <property type="entry name" value="TPR-like_helical_dom_sf"/>
</dbReference>
<comment type="subcellular location">
    <subcellularLocation>
        <location evidence="1">Cell outer membrane</location>
    </subcellularLocation>
</comment>
<dbReference type="GO" id="GO:0009279">
    <property type="term" value="C:cell outer membrane"/>
    <property type="evidence" value="ECO:0007669"/>
    <property type="project" value="UniProtKB-SubCell"/>
</dbReference>
<dbReference type="Pfam" id="PF07980">
    <property type="entry name" value="SusD_RagB"/>
    <property type="match status" value="1"/>
</dbReference>
<keyword evidence="3" id="KW-0732">Signal</keyword>
<reference evidence="8" key="1">
    <citation type="submission" date="2020-05" db="EMBL/GenBank/DDBJ databases">
        <title>Chitinophaga laudate sp. nov., isolated from a tropical peat swamp.</title>
        <authorList>
            <person name="Goh C.B.S."/>
            <person name="Lee M.S."/>
            <person name="Parimannan S."/>
            <person name="Pasbakhsh P."/>
            <person name="Yule C.M."/>
            <person name="Rajandas H."/>
            <person name="Loke S."/>
            <person name="Croft L."/>
            <person name="Tan J.B.L."/>
        </authorList>
    </citation>
    <scope>NUCLEOTIDE SEQUENCE</scope>
    <source>
        <strain evidence="8">Mgbs1</strain>
    </source>
</reference>
<keyword evidence="9" id="KW-1185">Reference proteome</keyword>
<protein>
    <submittedName>
        <fullName evidence="8">RagB/SusD family nutrient uptake outer membrane protein</fullName>
    </submittedName>
</protein>
<comment type="caution">
    <text evidence="8">The sequence shown here is derived from an EMBL/GenBank/DDBJ whole genome shotgun (WGS) entry which is preliminary data.</text>
</comment>
<evidence type="ECO:0000313" key="8">
    <source>
        <dbReference type="EMBL" id="NSL87263.1"/>
    </source>
</evidence>
<dbReference type="Pfam" id="PF14322">
    <property type="entry name" value="SusD-like_3"/>
    <property type="match status" value="1"/>
</dbReference>
<organism evidence="8 9">
    <name type="scientific">Chitinophaga solisilvae</name>
    <dbReference type="NCBI Taxonomy" id="1233460"/>
    <lineage>
        <taxon>Bacteria</taxon>
        <taxon>Pseudomonadati</taxon>
        <taxon>Bacteroidota</taxon>
        <taxon>Chitinophagia</taxon>
        <taxon>Chitinophagales</taxon>
        <taxon>Chitinophagaceae</taxon>
        <taxon>Chitinophaga</taxon>
    </lineage>
</organism>
<evidence type="ECO:0000259" key="6">
    <source>
        <dbReference type="Pfam" id="PF07980"/>
    </source>
</evidence>
<accession>A0A3S1DSC7</accession>
<keyword evidence="5" id="KW-0998">Cell outer membrane</keyword>
<proteinExistence type="inferred from homology"/>
<evidence type="ECO:0000256" key="1">
    <source>
        <dbReference type="ARBA" id="ARBA00004442"/>
    </source>
</evidence>
<dbReference type="Gene3D" id="1.25.40.390">
    <property type="match status" value="1"/>
</dbReference>
<dbReference type="OrthoDB" id="697229at2"/>
<dbReference type="Proteomes" id="UP000281028">
    <property type="component" value="Unassembled WGS sequence"/>
</dbReference>
<evidence type="ECO:0000256" key="2">
    <source>
        <dbReference type="ARBA" id="ARBA00006275"/>
    </source>
</evidence>
<feature type="domain" description="SusD-like N-terminal" evidence="7">
    <location>
        <begin position="22"/>
        <end position="236"/>
    </location>
</feature>
<evidence type="ECO:0000259" key="7">
    <source>
        <dbReference type="Pfam" id="PF14322"/>
    </source>
</evidence>
<evidence type="ECO:0000256" key="5">
    <source>
        <dbReference type="ARBA" id="ARBA00023237"/>
    </source>
</evidence>
<dbReference type="PROSITE" id="PS51257">
    <property type="entry name" value="PROKAR_LIPOPROTEIN"/>
    <property type="match status" value="1"/>
</dbReference>
<dbReference type="AlphaFoldDB" id="A0A3S1DSC7"/>
<evidence type="ECO:0000256" key="3">
    <source>
        <dbReference type="ARBA" id="ARBA00022729"/>
    </source>
</evidence>
<gene>
    <name evidence="8" type="ORF">ECE50_010510</name>
</gene>
<dbReference type="EMBL" id="RIAR02000001">
    <property type="protein sequence ID" value="NSL87263.1"/>
    <property type="molecule type" value="Genomic_DNA"/>
</dbReference>
<sequence>MNPYIRLLTLGALFTAVSSCSKFLDVKPKGKLIPSEVADFDHLLDNSNIAQWVFLDNNSGCNLGYLTDNLYLSDGIGNVNYKGNNHPNIDRYWAYVFRQPYKNPATSDYFWDWGTYRSMAYFNNVIEGVRGIPQLSPEDQQYARRVIAQARVNRAWSYFITTLVYGPVYKPGTPNDTRTIPYVTSADVGAAMPDLSTQAQVFSQVANDVYAALPDVPEVTNWPSRPTKVAAQTLLAYYHLFTQRYDSVVYYANLAWTAASAGGTDKLIYDYNTFSWTDNTNVINSTIKAPDNFLSAANSREHIFYRNTDGGAGRSSISYPSPEVIALFDQQRDLRFKYFFLTAPGYKTVYNGVTYDDGNRIQYYRGSKTTMTAGFSYPELLLMRAEGYARTNQLAAAISDLNTLRKYRYLTGTPLLSGGTQDEVIQQVLDERRRELPLGGFKRFLDLKRLCLDAGKPWAKATVRHQLGNTFYEGRVDSRDFILTISNVILKFNPQWNIPLDGRPF</sequence>
<dbReference type="SUPFAM" id="SSF48452">
    <property type="entry name" value="TPR-like"/>
    <property type="match status" value="1"/>
</dbReference>
<evidence type="ECO:0000313" key="9">
    <source>
        <dbReference type="Proteomes" id="UP000281028"/>
    </source>
</evidence>
<dbReference type="InterPro" id="IPR033985">
    <property type="entry name" value="SusD-like_N"/>
</dbReference>